<dbReference type="EMBL" id="VOSK01000416">
    <property type="protein sequence ID" value="MPR30656.1"/>
    <property type="molecule type" value="Genomic_DNA"/>
</dbReference>
<feature type="region of interest" description="Disordered" evidence="1">
    <location>
        <begin position="157"/>
        <end position="271"/>
    </location>
</feature>
<dbReference type="AlphaFoldDB" id="A0A5N7N5T9"/>
<dbReference type="SUPFAM" id="SSF50346">
    <property type="entry name" value="PRC-barrel domain"/>
    <property type="match status" value="1"/>
</dbReference>
<dbReference type="OrthoDB" id="7818259at2"/>
<dbReference type="InterPro" id="IPR027275">
    <property type="entry name" value="PRC-brl_dom"/>
</dbReference>
<feature type="domain" description="PRC-barrel" evidence="2">
    <location>
        <begin position="86"/>
        <end position="145"/>
    </location>
</feature>
<protein>
    <submittedName>
        <fullName evidence="3">PRC-barrel domain containing protein</fullName>
    </submittedName>
</protein>
<dbReference type="PANTHER" id="PTHR36505">
    <property type="entry name" value="BLR1072 PROTEIN"/>
    <property type="match status" value="1"/>
</dbReference>
<proteinExistence type="predicted"/>
<name>A0A5N7N5T9_9HYPH</name>
<gene>
    <name evidence="3" type="ORF">FS320_38170</name>
</gene>
<evidence type="ECO:0000313" key="4">
    <source>
        <dbReference type="Proteomes" id="UP000403266"/>
    </source>
</evidence>
<feature type="compositionally biased region" description="Polar residues" evidence="1">
    <location>
        <begin position="157"/>
        <end position="170"/>
    </location>
</feature>
<dbReference type="Pfam" id="PF05239">
    <property type="entry name" value="PRC"/>
    <property type="match status" value="1"/>
</dbReference>
<feature type="compositionally biased region" description="Low complexity" evidence="1">
    <location>
        <begin position="171"/>
        <end position="187"/>
    </location>
</feature>
<organism evidence="3 4">
    <name type="scientific">Microvirga tunisiensis</name>
    <dbReference type="NCBI Taxonomy" id="2108360"/>
    <lineage>
        <taxon>Bacteria</taxon>
        <taxon>Pseudomonadati</taxon>
        <taxon>Pseudomonadota</taxon>
        <taxon>Alphaproteobacteria</taxon>
        <taxon>Hyphomicrobiales</taxon>
        <taxon>Methylobacteriaceae</taxon>
        <taxon>Microvirga</taxon>
    </lineage>
</organism>
<feature type="compositionally biased region" description="Gly residues" evidence="1">
    <location>
        <begin position="188"/>
        <end position="197"/>
    </location>
</feature>
<keyword evidence="4" id="KW-1185">Reference proteome</keyword>
<feature type="compositionally biased region" description="Low complexity" evidence="1">
    <location>
        <begin position="198"/>
        <end position="212"/>
    </location>
</feature>
<dbReference type="PANTHER" id="PTHR36505:SF1">
    <property type="entry name" value="BLR1072 PROTEIN"/>
    <property type="match status" value="1"/>
</dbReference>
<accession>A0A5N7N5T9</accession>
<comment type="caution">
    <text evidence="3">The sequence shown here is derived from an EMBL/GenBank/DDBJ whole genome shotgun (WGS) entry which is preliminary data.</text>
</comment>
<evidence type="ECO:0000313" key="3">
    <source>
        <dbReference type="EMBL" id="MPR30656.1"/>
    </source>
</evidence>
<dbReference type="Proteomes" id="UP000403266">
    <property type="component" value="Unassembled WGS sequence"/>
</dbReference>
<dbReference type="InterPro" id="IPR011033">
    <property type="entry name" value="PRC_barrel-like_sf"/>
</dbReference>
<reference evidence="3 4" key="1">
    <citation type="journal article" date="2019" name="Syst. Appl. Microbiol.">
        <title>Microvirga tunisiensis sp. nov., a root nodule symbiotic bacterium isolated from Lupinus micranthus and L. luteus grown in Northern Tunisia.</title>
        <authorList>
            <person name="Msaddak A."/>
            <person name="Rejili M."/>
            <person name="Duran D."/>
            <person name="Mars M."/>
            <person name="Palacios J.M."/>
            <person name="Ruiz-Argueso T."/>
            <person name="Rey L."/>
            <person name="Imperial J."/>
        </authorList>
    </citation>
    <scope>NUCLEOTIDE SEQUENCE [LARGE SCALE GENOMIC DNA]</scope>
    <source>
        <strain evidence="3 4">Lmie10</strain>
    </source>
</reference>
<evidence type="ECO:0000259" key="2">
    <source>
        <dbReference type="Pfam" id="PF05239"/>
    </source>
</evidence>
<evidence type="ECO:0000256" key="1">
    <source>
        <dbReference type="SAM" id="MobiDB-lite"/>
    </source>
</evidence>
<dbReference type="Gene3D" id="2.30.30.240">
    <property type="entry name" value="PRC-barrel domain"/>
    <property type="match status" value="1"/>
</dbReference>
<sequence>MAGMISIPLDASRCSQALNSLPCTFVDFRDTNCGALDRTEEIMRKTQFAAGLATAALIASTALAQTSAPTQPTGSGQVMTQMPPGLMRGSQLMGIDVYGADNQKIGDIDEVLVDRQGKIHGLVVGVGGFLGIAQKDVAIPFDQVQWMSNQEIQASANANQGGARTADTTVPSTATGGAGQPTSTGSTAAGGAGGMTGGTAPAGTAGAAAGAGNDPNTPARAMVKMTKADLQNTPEFRYANDQNRAGAAGNTNPPPQNVNTPGNTPPNAPRQ</sequence>